<feature type="chain" id="PRO_5013110172" description="Alpha-1,2-mannosidase" evidence="4">
    <location>
        <begin position="25"/>
        <end position="72"/>
    </location>
</feature>
<feature type="signal peptide" evidence="4">
    <location>
        <begin position="1"/>
        <end position="24"/>
    </location>
</feature>
<protein>
    <recommendedName>
        <fullName evidence="7">Alpha-1,2-mannosidase</fullName>
    </recommendedName>
</protein>
<dbReference type="STRING" id="1297750.SAMN05444405_1201"/>
<evidence type="ECO:0000256" key="2">
    <source>
        <dbReference type="ARBA" id="ARBA00011245"/>
    </source>
</evidence>
<evidence type="ECO:0000256" key="3">
    <source>
        <dbReference type="ARBA" id="ARBA00022837"/>
    </source>
</evidence>
<proteinExistence type="predicted"/>
<dbReference type="InterPro" id="IPR014718">
    <property type="entry name" value="GH-type_carb-bd"/>
</dbReference>
<gene>
    <name evidence="5" type="ORF">SAMN05444405_1201</name>
</gene>
<evidence type="ECO:0000313" key="5">
    <source>
        <dbReference type="EMBL" id="SHG00588.1"/>
    </source>
</evidence>
<dbReference type="Proteomes" id="UP000184509">
    <property type="component" value="Unassembled WGS sequence"/>
</dbReference>
<keyword evidence="4" id="KW-0732">Signal</keyword>
<evidence type="ECO:0000256" key="4">
    <source>
        <dbReference type="SAM" id="SignalP"/>
    </source>
</evidence>
<feature type="non-terminal residue" evidence="5">
    <location>
        <position position="72"/>
    </location>
</feature>
<comment type="cofactor">
    <cofactor evidence="1">
        <name>Ca(2+)</name>
        <dbReference type="ChEBI" id="CHEBI:29108"/>
    </cofactor>
</comment>
<dbReference type="Gene3D" id="2.70.98.10">
    <property type="match status" value="1"/>
</dbReference>
<name>A0A1M5GA95_9BACE</name>
<dbReference type="GO" id="GO:0030246">
    <property type="term" value="F:carbohydrate binding"/>
    <property type="evidence" value="ECO:0007669"/>
    <property type="project" value="InterPro"/>
</dbReference>
<reference evidence="5 6" key="1">
    <citation type="submission" date="2016-11" db="EMBL/GenBank/DDBJ databases">
        <authorList>
            <person name="Jaros S."/>
            <person name="Januszkiewicz K."/>
            <person name="Wedrychowicz H."/>
        </authorList>
    </citation>
    <scope>NUCLEOTIDE SEQUENCE [LARGE SCALE GENOMIC DNA]</scope>
    <source>
        <strain evidence="5 6">DSM 26991</strain>
    </source>
</reference>
<evidence type="ECO:0000313" key="6">
    <source>
        <dbReference type="Proteomes" id="UP000184509"/>
    </source>
</evidence>
<evidence type="ECO:0000256" key="1">
    <source>
        <dbReference type="ARBA" id="ARBA00001913"/>
    </source>
</evidence>
<organism evidence="5 6">
    <name type="scientific">Bacteroides luti</name>
    <dbReference type="NCBI Taxonomy" id="1297750"/>
    <lineage>
        <taxon>Bacteria</taxon>
        <taxon>Pseudomonadati</taxon>
        <taxon>Bacteroidota</taxon>
        <taxon>Bacteroidia</taxon>
        <taxon>Bacteroidales</taxon>
        <taxon>Bacteroidaceae</taxon>
        <taxon>Bacteroides</taxon>
    </lineage>
</organism>
<keyword evidence="6" id="KW-1185">Reference proteome</keyword>
<accession>A0A1M5GA95</accession>
<dbReference type="EMBL" id="FQTV01000020">
    <property type="protein sequence ID" value="SHG00588.1"/>
    <property type="molecule type" value="Genomic_DNA"/>
</dbReference>
<comment type="subunit">
    <text evidence="2">Monomer.</text>
</comment>
<dbReference type="RefSeq" id="WP_139261458.1">
    <property type="nucleotide sequence ID" value="NZ_FQTV01000020.1"/>
</dbReference>
<evidence type="ECO:0008006" key="7">
    <source>
        <dbReference type="Google" id="ProtNLM"/>
    </source>
</evidence>
<sequence length="72" mass="7879">MRNKKLLAAIFTVLLQWVSNPVFVSAASSDSSSPVDYVNPLIGSQSTYELSTGNTYPAIALPWGMNFWVPQT</sequence>
<dbReference type="AlphaFoldDB" id="A0A1M5GA95"/>
<keyword evidence="3" id="KW-0106">Calcium</keyword>